<comment type="caution">
    <text evidence="7">The sequence shown here is derived from an EMBL/GenBank/DDBJ whole genome shotgun (WGS) entry which is preliminary data.</text>
</comment>
<dbReference type="PROSITE" id="PS51257">
    <property type="entry name" value="PROKAR_LIPOPROTEIN"/>
    <property type="match status" value="1"/>
</dbReference>
<evidence type="ECO:0000256" key="6">
    <source>
        <dbReference type="SAM" id="SignalP"/>
    </source>
</evidence>
<evidence type="ECO:0000256" key="4">
    <source>
        <dbReference type="ARBA" id="ARBA00022729"/>
    </source>
</evidence>
<evidence type="ECO:0000313" key="7">
    <source>
        <dbReference type="EMBL" id="HIQ67491.1"/>
    </source>
</evidence>
<dbReference type="Proteomes" id="UP000886796">
    <property type="component" value="Unassembled WGS sequence"/>
</dbReference>
<dbReference type="SUPFAM" id="SSF53850">
    <property type="entry name" value="Periplasmic binding protein-like II"/>
    <property type="match status" value="1"/>
</dbReference>
<feature type="chain" id="PRO_5038339140" evidence="6">
    <location>
        <begin position="19"/>
        <end position="449"/>
    </location>
</feature>
<evidence type="ECO:0000256" key="1">
    <source>
        <dbReference type="ARBA" id="ARBA00004196"/>
    </source>
</evidence>
<organism evidence="7 8">
    <name type="scientific">Candidatus Faecousia excrementigallinarum</name>
    <dbReference type="NCBI Taxonomy" id="2840806"/>
    <lineage>
        <taxon>Bacteria</taxon>
        <taxon>Bacillati</taxon>
        <taxon>Bacillota</taxon>
        <taxon>Clostridia</taxon>
        <taxon>Eubacteriales</taxon>
        <taxon>Oscillospiraceae</taxon>
        <taxon>Faecousia</taxon>
    </lineage>
</organism>
<dbReference type="InterPro" id="IPR050490">
    <property type="entry name" value="Bact_solute-bd_prot1"/>
</dbReference>
<reference evidence="7" key="1">
    <citation type="submission" date="2020-10" db="EMBL/GenBank/DDBJ databases">
        <authorList>
            <person name="Gilroy R."/>
        </authorList>
    </citation>
    <scope>NUCLEOTIDE SEQUENCE</scope>
    <source>
        <strain evidence="7">13361</strain>
    </source>
</reference>
<dbReference type="AlphaFoldDB" id="A0A9D1CL84"/>
<keyword evidence="4 6" id="KW-0732">Signal</keyword>
<dbReference type="PANTHER" id="PTHR43649">
    <property type="entry name" value="ARABINOSE-BINDING PROTEIN-RELATED"/>
    <property type="match status" value="1"/>
</dbReference>
<dbReference type="InterPro" id="IPR006059">
    <property type="entry name" value="SBP"/>
</dbReference>
<evidence type="ECO:0000256" key="5">
    <source>
        <dbReference type="SAM" id="MobiDB-lite"/>
    </source>
</evidence>
<keyword evidence="3" id="KW-0813">Transport</keyword>
<gene>
    <name evidence="7" type="ORF">IAB74_03150</name>
</gene>
<feature type="signal peptide" evidence="6">
    <location>
        <begin position="1"/>
        <end position="18"/>
    </location>
</feature>
<protein>
    <submittedName>
        <fullName evidence="7">ABC transporter substrate-binding protein</fullName>
    </submittedName>
</protein>
<proteinExistence type="inferred from homology"/>
<reference evidence="7" key="2">
    <citation type="journal article" date="2021" name="PeerJ">
        <title>Extensive microbial diversity within the chicken gut microbiome revealed by metagenomics and culture.</title>
        <authorList>
            <person name="Gilroy R."/>
            <person name="Ravi A."/>
            <person name="Getino M."/>
            <person name="Pursley I."/>
            <person name="Horton D.L."/>
            <person name="Alikhan N.F."/>
            <person name="Baker D."/>
            <person name="Gharbi K."/>
            <person name="Hall N."/>
            <person name="Watson M."/>
            <person name="Adriaenssens E.M."/>
            <person name="Foster-Nyarko E."/>
            <person name="Jarju S."/>
            <person name="Secka A."/>
            <person name="Antonio M."/>
            <person name="Oren A."/>
            <person name="Chaudhuri R.R."/>
            <person name="La Ragione R."/>
            <person name="Hildebrand F."/>
            <person name="Pallen M.J."/>
        </authorList>
    </citation>
    <scope>NUCLEOTIDE SEQUENCE</scope>
    <source>
        <strain evidence="7">13361</strain>
    </source>
</reference>
<comment type="similarity">
    <text evidence="2">Belongs to the bacterial solute-binding protein 1 family.</text>
</comment>
<dbReference type="EMBL" id="DVFK01000043">
    <property type="protein sequence ID" value="HIQ67491.1"/>
    <property type="molecule type" value="Genomic_DNA"/>
</dbReference>
<feature type="compositionally biased region" description="Polar residues" evidence="5">
    <location>
        <begin position="27"/>
        <end position="47"/>
    </location>
</feature>
<evidence type="ECO:0000256" key="3">
    <source>
        <dbReference type="ARBA" id="ARBA00022448"/>
    </source>
</evidence>
<dbReference type="Pfam" id="PF13416">
    <property type="entry name" value="SBP_bac_8"/>
    <property type="match status" value="1"/>
</dbReference>
<comment type="subcellular location">
    <subcellularLocation>
        <location evidence="1">Cell envelope</location>
    </subcellularLocation>
</comment>
<evidence type="ECO:0000256" key="2">
    <source>
        <dbReference type="ARBA" id="ARBA00008520"/>
    </source>
</evidence>
<feature type="region of interest" description="Disordered" evidence="5">
    <location>
        <begin position="24"/>
        <end position="47"/>
    </location>
</feature>
<accession>A0A9D1CL84</accession>
<dbReference type="Gene3D" id="3.40.190.10">
    <property type="entry name" value="Periplasmic binding protein-like II"/>
    <property type="match status" value="2"/>
</dbReference>
<dbReference type="PANTHER" id="PTHR43649:SF31">
    <property type="entry name" value="SN-GLYCEROL-3-PHOSPHATE-BINDING PERIPLASMIC PROTEIN UGPB"/>
    <property type="match status" value="1"/>
</dbReference>
<evidence type="ECO:0000313" key="8">
    <source>
        <dbReference type="Proteomes" id="UP000886796"/>
    </source>
</evidence>
<dbReference type="GO" id="GO:0030313">
    <property type="term" value="C:cell envelope"/>
    <property type="evidence" value="ECO:0007669"/>
    <property type="project" value="UniProtKB-SubCell"/>
</dbReference>
<sequence>MKKLIALLLALVMVLGLAACNTDKPENTTAGTDSTTQGGGDETTTPEASGRVYYLNFKPEADTALQELAKLYTEKTGVSVKVVTAASGTYADTLTAEMGKSEAPTIFNIGNLSGLKDWDDYALDLTDSAIAKELTTNDFNLYNEAGELKSIGYCYESFGIIVNKELLEKAGHSLEEIKDFASLKAVAEDIHARSAELGFDAFSASGLDSSSSWRFSGHLANMPLFYEFRDKDITEQPATIEGTYMDNFRSIWDLYITNSATDPKTLSTSTADESKAQFTEGKAVFYQNGTWEYAGLVEAGLAPENLAMIPIYCGVDGEENAGLCSGTENCWAINSKVSAEDQKASMDFLVWLVTDETAAQKMVDTLGALPFKSVPESSNVFLADGSKMLADGKYTVSWAFNHTPNVDSWRATVVTALTAYSADPTDANWQQVVTAFVDGWAIEYNVVNG</sequence>
<name>A0A9D1CL84_9FIRM</name>